<feature type="non-terminal residue" evidence="1">
    <location>
        <position position="1"/>
    </location>
</feature>
<accession>A0ACB8WDM8</accession>
<comment type="caution">
    <text evidence="1">The sequence shown here is derived from an EMBL/GenBank/DDBJ whole genome shotgun (WGS) entry which is preliminary data.</text>
</comment>
<sequence>FTKLQSHRRYYTTGFSLLSLTPPLPSSSTGFASTAAAVRPPAAEVRSQRNAVFSREQARQRALYPRIEKIEVSVQGPGLDGTLLIMNKGMSTPLSCARHLTEHHVTSSVLALVDGELWPLHQPLTDSCSLRLLTFKDSDPTLVNQAYWRSCAALLGQVLETAFKDDFSVELLSTPEVPVTTGAFCCDVVLDPQLDSWTPSEESLRSFTRGAQQLILQDLPLEPLEVAPSVALEVFSHSRCKQEEVEQKAAQNPKGTVMLYRCGDHVLLSGGPLVARTGLCSQYEVTALHSLGQGPWGLHRRAQGLSLPLQLQSRCPPPLQAHHTVWRKLRQRAEKLCNSAALPSLVKAPVVTRAPTSYPPPPLAACHPRAWAAGTVAAGRWLFGRRGGGSGSPCVPVTVWTEKHKVEVREFSDAVLSCLFRTERDQNPRIEWKKRGKDVSFMYFDGHFRGSFEGRATIEGAVVKLKTVTQEDAGGTRSTAVRSVLRLTASTWARPTSRSKSWVRLKENRLKKEPSETFGMFFPGFDNVSVIPTLCCPPVPPHTPSCEIPSGAVTGSVVQLRCRDQQSIPPATYSWYKDNQQISPARHANATYVINPYTGILEFKAVAKEDTGRYSCLASNGVGPPKMCEGKHMTIEDVNVSAVVAAVVVVCLVIVVCGCGGYLLHRNGFFSREFLSLQDTEEANTLTPTGHFGSPSVMVQPTSAAKPCTELRTRECD</sequence>
<name>A0ACB8WDM8_9TELE</name>
<feature type="non-terminal residue" evidence="1">
    <location>
        <position position="717"/>
    </location>
</feature>
<keyword evidence="2" id="KW-1185">Reference proteome</keyword>
<dbReference type="EMBL" id="CM041541">
    <property type="protein sequence ID" value="KAI3365942.1"/>
    <property type="molecule type" value="Genomic_DNA"/>
</dbReference>
<evidence type="ECO:0000313" key="1">
    <source>
        <dbReference type="EMBL" id="KAI3365942.1"/>
    </source>
</evidence>
<proteinExistence type="predicted"/>
<protein>
    <submittedName>
        <fullName evidence="1">Uncharacterized protein</fullName>
    </submittedName>
</protein>
<gene>
    <name evidence="1" type="ORF">L3Q82_009781</name>
</gene>
<organism evidence="1 2">
    <name type="scientific">Scortum barcoo</name>
    <name type="common">barcoo grunter</name>
    <dbReference type="NCBI Taxonomy" id="214431"/>
    <lineage>
        <taxon>Eukaryota</taxon>
        <taxon>Metazoa</taxon>
        <taxon>Chordata</taxon>
        <taxon>Craniata</taxon>
        <taxon>Vertebrata</taxon>
        <taxon>Euteleostomi</taxon>
        <taxon>Actinopterygii</taxon>
        <taxon>Neopterygii</taxon>
        <taxon>Teleostei</taxon>
        <taxon>Neoteleostei</taxon>
        <taxon>Acanthomorphata</taxon>
        <taxon>Eupercaria</taxon>
        <taxon>Centrarchiformes</taxon>
        <taxon>Terapontoidei</taxon>
        <taxon>Terapontidae</taxon>
        <taxon>Scortum</taxon>
    </lineage>
</organism>
<reference evidence="1" key="1">
    <citation type="submission" date="2022-04" db="EMBL/GenBank/DDBJ databases">
        <title>Jade perch genome.</title>
        <authorList>
            <person name="Chao B."/>
        </authorList>
    </citation>
    <scope>NUCLEOTIDE SEQUENCE</scope>
    <source>
        <strain evidence="1">CB-2022</strain>
    </source>
</reference>
<dbReference type="Proteomes" id="UP000831701">
    <property type="component" value="Chromosome 11"/>
</dbReference>
<evidence type="ECO:0000313" key="2">
    <source>
        <dbReference type="Proteomes" id="UP000831701"/>
    </source>
</evidence>